<reference evidence="2 3" key="1">
    <citation type="submission" date="2018-08" db="EMBL/GenBank/DDBJ databases">
        <title>Genome and evolution of the arbuscular mycorrhizal fungus Diversispora epigaea (formerly Glomus versiforme) and its bacterial endosymbionts.</title>
        <authorList>
            <person name="Sun X."/>
            <person name="Fei Z."/>
            <person name="Harrison M."/>
        </authorList>
    </citation>
    <scope>NUCLEOTIDE SEQUENCE [LARGE SCALE GENOMIC DNA]</scope>
    <source>
        <strain evidence="2 3">IT104</strain>
    </source>
</reference>
<organism evidence="2 3">
    <name type="scientific">Diversispora epigaea</name>
    <dbReference type="NCBI Taxonomy" id="1348612"/>
    <lineage>
        <taxon>Eukaryota</taxon>
        <taxon>Fungi</taxon>
        <taxon>Fungi incertae sedis</taxon>
        <taxon>Mucoromycota</taxon>
        <taxon>Glomeromycotina</taxon>
        <taxon>Glomeromycetes</taxon>
        <taxon>Diversisporales</taxon>
        <taxon>Diversisporaceae</taxon>
        <taxon>Diversispora</taxon>
    </lineage>
</organism>
<name>A0A397IVI5_9GLOM</name>
<dbReference type="EMBL" id="PQFF01000130">
    <property type="protein sequence ID" value="RHZ80035.1"/>
    <property type="molecule type" value="Genomic_DNA"/>
</dbReference>
<feature type="compositionally biased region" description="Low complexity" evidence="1">
    <location>
        <begin position="184"/>
        <end position="197"/>
    </location>
</feature>
<protein>
    <submittedName>
        <fullName evidence="2">Uncharacterized protein</fullName>
    </submittedName>
</protein>
<dbReference type="OrthoDB" id="2490020at2759"/>
<evidence type="ECO:0000313" key="3">
    <source>
        <dbReference type="Proteomes" id="UP000266861"/>
    </source>
</evidence>
<evidence type="ECO:0000313" key="2">
    <source>
        <dbReference type="EMBL" id="RHZ80035.1"/>
    </source>
</evidence>
<feature type="region of interest" description="Disordered" evidence="1">
    <location>
        <begin position="177"/>
        <end position="203"/>
    </location>
</feature>
<proteinExistence type="predicted"/>
<dbReference type="AlphaFoldDB" id="A0A397IVI5"/>
<gene>
    <name evidence="2" type="ORF">Glove_139g97</name>
</gene>
<dbReference type="Proteomes" id="UP000266861">
    <property type="component" value="Unassembled WGS sequence"/>
</dbReference>
<evidence type="ECO:0000256" key="1">
    <source>
        <dbReference type="SAM" id="MobiDB-lite"/>
    </source>
</evidence>
<keyword evidence="3" id="KW-1185">Reference proteome</keyword>
<accession>A0A397IVI5</accession>
<comment type="caution">
    <text evidence="2">The sequence shown here is derived from an EMBL/GenBank/DDBJ whole genome shotgun (WGS) entry which is preliminary data.</text>
</comment>
<sequence>MSRTSLKITHAIKRYIRIEGTAVANIEPIYVRSSRSLPNLGPRLNFSPEDITRLISEPLHKPNPEVSTYTKSNSAWNFPIISHNDENTNNNNQSSFIYYTVWTTGKWKKNNNKGQNLFRSLFFSGKYKQTDRMSAKEMVTELEKIAETEEIQQSDVPAIKTVEAWITRYAASLRREAAEQRVAESSSNNQEKNNSKSYQPIRA</sequence>